<organism evidence="2">
    <name type="scientific">marine sediment metagenome</name>
    <dbReference type="NCBI Taxonomy" id="412755"/>
    <lineage>
        <taxon>unclassified sequences</taxon>
        <taxon>metagenomes</taxon>
        <taxon>ecological metagenomes</taxon>
    </lineage>
</organism>
<reference evidence="2" key="1">
    <citation type="journal article" date="2015" name="Nature">
        <title>Complex archaea that bridge the gap between prokaryotes and eukaryotes.</title>
        <authorList>
            <person name="Spang A."/>
            <person name="Saw J.H."/>
            <person name="Jorgensen S.L."/>
            <person name="Zaremba-Niedzwiedzka K."/>
            <person name="Martijn J."/>
            <person name="Lind A.E."/>
            <person name="van Eijk R."/>
            <person name="Schleper C."/>
            <person name="Guy L."/>
            <person name="Ettema T.J."/>
        </authorList>
    </citation>
    <scope>NUCLEOTIDE SEQUENCE</scope>
</reference>
<evidence type="ECO:0000256" key="1">
    <source>
        <dbReference type="SAM" id="MobiDB-lite"/>
    </source>
</evidence>
<feature type="region of interest" description="Disordered" evidence="1">
    <location>
        <begin position="1"/>
        <end position="20"/>
    </location>
</feature>
<dbReference type="EMBL" id="LAZR01000095">
    <property type="protein sequence ID" value="KKN92313.1"/>
    <property type="molecule type" value="Genomic_DNA"/>
</dbReference>
<evidence type="ECO:0000313" key="2">
    <source>
        <dbReference type="EMBL" id="KKN92313.1"/>
    </source>
</evidence>
<accession>A0A0F9XJS0</accession>
<proteinExistence type="predicted"/>
<dbReference type="AlphaFoldDB" id="A0A0F9XJS0"/>
<gene>
    <name evidence="2" type="ORF">LCGC14_0208040</name>
</gene>
<name>A0A0F9XJS0_9ZZZZ</name>
<sequence length="134" mass="15124">MSRNEPGTGEVLQVDGDWQLEDHPTDEGPVILHNCRFSGREGDAYIVNLNREFPMCRCCGAGIPNSMISGFSLLNYNKATDDEYFVDPSNEILDFVYNGHLRDIWNDSAIEPESIDREQVLAAIAEWKGQQELT</sequence>
<protein>
    <submittedName>
        <fullName evidence="2">Uncharacterized protein</fullName>
    </submittedName>
</protein>
<comment type="caution">
    <text evidence="2">The sequence shown here is derived from an EMBL/GenBank/DDBJ whole genome shotgun (WGS) entry which is preliminary data.</text>
</comment>